<feature type="transmembrane region" description="Helical" evidence="2">
    <location>
        <begin position="359"/>
        <end position="379"/>
    </location>
</feature>
<dbReference type="Pfam" id="PF00873">
    <property type="entry name" value="ACR_tran"/>
    <property type="match status" value="1"/>
</dbReference>
<dbReference type="Proteomes" id="UP000316882">
    <property type="component" value="Unassembled WGS sequence"/>
</dbReference>
<dbReference type="SUPFAM" id="SSF82714">
    <property type="entry name" value="Multidrug efflux transporter AcrB TolC docking domain, DN and DC subdomains"/>
    <property type="match status" value="2"/>
</dbReference>
<dbReference type="SUPFAM" id="SSF82693">
    <property type="entry name" value="Multidrug efflux transporter AcrB pore domain, PN1, PN2, PC1 and PC2 subdomains"/>
    <property type="match status" value="3"/>
</dbReference>
<dbReference type="PANTHER" id="PTHR32063">
    <property type="match status" value="1"/>
</dbReference>
<accession>A0A4Y3PRU8</accession>
<organism evidence="3 4">
    <name type="scientific">Brevibacillus parabrevis</name>
    <dbReference type="NCBI Taxonomy" id="54914"/>
    <lineage>
        <taxon>Bacteria</taxon>
        <taxon>Bacillati</taxon>
        <taxon>Bacillota</taxon>
        <taxon>Bacilli</taxon>
        <taxon>Bacillales</taxon>
        <taxon>Paenibacillaceae</taxon>
        <taxon>Brevibacillus</taxon>
    </lineage>
</organism>
<dbReference type="SUPFAM" id="SSF82866">
    <property type="entry name" value="Multidrug efflux transporter AcrB transmembrane domain"/>
    <property type="match status" value="2"/>
</dbReference>
<feature type="transmembrane region" description="Helical" evidence="2">
    <location>
        <begin position="336"/>
        <end position="352"/>
    </location>
</feature>
<dbReference type="Gene3D" id="1.20.1640.10">
    <property type="entry name" value="Multidrug efflux transporter AcrB transmembrane domain"/>
    <property type="match status" value="2"/>
</dbReference>
<keyword evidence="2" id="KW-1133">Transmembrane helix</keyword>
<dbReference type="AlphaFoldDB" id="A0A4Y3PRU8"/>
<reference evidence="3 4" key="1">
    <citation type="submission" date="2019-06" db="EMBL/GenBank/DDBJ databases">
        <title>Whole genome shotgun sequence of Brevibacillus parabrevis NBRC 12334.</title>
        <authorList>
            <person name="Hosoyama A."/>
            <person name="Uohara A."/>
            <person name="Ohji S."/>
            <person name="Ichikawa N."/>
        </authorList>
    </citation>
    <scope>NUCLEOTIDE SEQUENCE [LARGE SCALE GENOMIC DNA]</scope>
    <source>
        <strain evidence="3 4">NBRC 12334</strain>
    </source>
</reference>
<feature type="compositionally biased region" description="Basic residues" evidence="1">
    <location>
        <begin position="1025"/>
        <end position="1039"/>
    </location>
</feature>
<keyword evidence="2" id="KW-0472">Membrane</keyword>
<dbReference type="InterPro" id="IPR001036">
    <property type="entry name" value="Acrflvin-R"/>
</dbReference>
<feature type="transmembrane region" description="Helical" evidence="2">
    <location>
        <begin position="12"/>
        <end position="31"/>
    </location>
</feature>
<name>A0A4Y3PRU8_BREPA</name>
<proteinExistence type="predicted"/>
<dbReference type="GO" id="GO:0042910">
    <property type="term" value="F:xenobiotic transmembrane transporter activity"/>
    <property type="evidence" value="ECO:0007669"/>
    <property type="project" value="TreeGrafter"/>
</dbReference>
<protein>
    <submittedName>
        <fullName evidence="3">Multidrug ABC transporter</fullName>
    </submittedName>
</protein>
<feature type="transmembrane region" description="Helical" evidence="2">
    <location>
        <begin position="385"/>
        <end position="410"/>
    </location>
</feature>
<dbReference type="PANTHER" id="PTHR32063:SF0">
    <property type="entry name" value="SWARMING MOTILITY PROTEIN SWRC"/>
    <property type="match status" value="1"/>
</dbReference>
<evidence type="ECO:0000256" key="1">
    <source>
        <dbReference type="SAM" id="MobiDB-lite"/>
    </source>
</evidence>
<dbReference type="Gene3D" id="3.30.70.1320">
    <property type="entry name" value="Multidrug efflux transporter AcrB pore domain like"/>
    <property type="match status" value="1"/>
</dbReference>
<evidence type="ECO:0000313" key="3">
    <source>
        <dbReference type="EMBL" id="GEB33829.1"/>
    </source>
</evidence>
<dbReference type="STRING" id="54914.AV540_24095"/>
<feature type="transmembrane region" description="Helical" evidence="2">
    <location>
        <begin position="462"/>
        <end position="481"/>
    </location>
</feature>
<dbReference type="EMBL" id="BJMH01000016">
    <property type="protein sequence ID" value="GEB33829.1"/>
    <property type="molecule type" value="Genomic_DNA"/>
</dbReference>
<comment type="caution">
    <text evidence="3">The sequence shown here is derived from an EMBL/GenBank/DDBJ whole genome shotgun (WGS) entry which is preliminary data.</text>
</comment>
<keyword evidence="4" id="KW-1185">Reference proteome</keyword>
<keyword evidence="2" id="KW-0812">Transmembrane</keyword>
<dbReference type="Gene3D" id="3.30.70.1430">
    <property type="entry name" value="Multidrug efflux transporter AcrB pore domain"/>
    <property type="match status" value="2"/>
</dbReference>
<dbReference type="InterPro" id="IPR027463">
    <property type="entry name" value="AcrB_DN_DC_subdom"/>
</dbReference>
<dbReference type="PRINTS" id="PR00702">
    <property type="entry name" value="ACRIFLAVINRP"/>
</dbReference>
<feature type="transmembrane region" description="Helical" evidence="2">
    <location>
        <begin position="916"/>
        <end position="937"/>
    </location>
</feature>
<dbReference type="Gene3D" id="3.30.2090.10">
    <property type="entry name" value="Multidrug efflux transporter AcrB TolC docking domain, DN and DC subdomains"/>
    <property type="match status" value="2"/>
</dbReference>
<dbReference type="GO" id="GO:0005886">
    <property type="term" value="C:plasma membrane"/>
    <property type="evidence" value="ECO:0007669"/>
    <property type="project" value="TreeGrafter"/>
</dbReference>
<evidence type="ECO:0000256" key="2">
    <source>
        <dbReference type="SAM" id="Phobius"/>
    </source>
</evidence>
<feature type="transmembrane region" description="Helical" evidence="2">
    <location>
        <begin position="535"/>
        <end position="554"/>
    </location>
</feature>
<sequence length="1046" mass="112384">MDLNLSELSIKRPVTMIMLTVAMLIFGFVSLPRLAIDLMPELNFPVAVVVTSVDGGSPAEVEKLVTKPIENALGTVSNLDSISSVSIEGASQVILMFNWGTDLDQATLDMREKVDQVRGALPDSARAPRVLRIDPNSQPIIQFAVTGEQDVNKLKKVAEDMIQSRLERIDGVAAASISGGQDRVVDVIVDPAKLSAYGLSLEQIQQALSSGNLSGSAGSVREGDSKMNIRVQGEFANVEQIALTPISVGGSSIRLSDVAQVKDTLEDITQLSYVNGKPSLGISITKASGGNTIEVADEVKAELEKIKADLPEHMEIITTLDTSTYIKDSIYTTAEHALLGGLVGIILLFFFLGSLQSMLIAVIVLPVSIVATFLLMYMTGQTINLISLSGLTLGLGSLIDFAVVMLENIFRQREQGKGMMEAALTGSKEVGTAVMASALAQICVFLPIALTEGIASELFGPLALTVVYSHIAALVFSILLVPMLSSRILKKVPNHANHENYRGINPVTWFNIGFGKVEKGYQKLLVWALGHRKTVLFSSVIMMVGSLALTPLIGAEFIPSMDQGQISVSIKMPNGTVLAETEKVAKQIEDIVNKVPEKDIVATSIGSNGSPIASTLSSNQATITLMLVDVTERKRSSNEIVMDLQNQLKTIPGPEIKVSAAQGMSTGSPIQLTVRGDDLAVLKDISSIVKGEVEKVPGTSNVTTSLEASRQEFEVKVDAEKASLYGLTTGQILSSVRTAFQGQTVTKYRTGDNEIDINLKLPENYQEDINYLNNLRIAAPGGAQIALTSVASISKVDVPLTINRSNLTREVQITSDLAGRDLNSVTQEITAKMNKLNLPDGYKLEFGGQSEDMAESFGSLALAILLSVVLLYMVMAAQFESFYSPFIIMFSVPPTVTGVLLGLLVTGTTISVSVLIGYILLIGLVVNNAIVLIDYINQLRAKGWELREAILHAGPIRLRPILMTTLTTILAIGPLAFSGGSGTETQAPMAVTVIFGLSFATLITLVLVPVVTAWFDDMGKKRRERREKRKAKKLLKQKKTVPALES</sequence>
<feature type="transmembrane region" description="Helical" evidence="2">
    <location>
        <begin position="989"/>
        <end position="1015"/>
    </location>
</feature>
<feature type="transmembrane region" description="Helical" evidence="2">
    <location>
        <begin position="856"/>
        <end position="874"/>
    </location>
</feature>
<feature type="transmembrane region" description="Helical" evidence="2">
    <location>
        <begin position="886"/>
        <end position="910"/>
    </location>
</feature>
<feature type="transmembrane region" description="Helical" evidence="2">
    <location>
        <begin position="958"/>
        <end position="977"/>
    </location>
</feature>
<feature type="region of interest" description="Disordered" evidence="1">
    <location>
        <begin position="1025"/>
        <end position="1046"/>
    </location>
</feature>
<dbReference type="Gene3D" id="3.30.70.1440">
    <property type="entry name" value="Multidrug efflux transporter AcrB pore domain"/>
    <property type="match status" value="1"/>
</dbReference>
<gene>
    <name evidence="3" type="ORF">BPA01_34090</name>
</gene>
<feature type="transmembrane region" description="Helical" evidence="2">
    <location>
        <begin position="430"/>
        <end position="450"/>
    </location>
</feature>
<evidence type="ECO:0000313" key="4">
    <source>
        <dbReference type="Proteomes" id="UP000316882"/>
    </source>
</evidence>